<keyword evidence="8" id="KW-1185">Reference proteome</keyword>
<dbReference type="OrthoDB" id="9800966at2"/>
<dbReference type="RefSeq" id="WP_109350146.1">
    <property type="nucleotide sequence ID" value="NZ_BJUE01000075.1"/>
</dbReference>
<evidence type="ECO:0000313" key="5">
    <source>
        <dbReference type="EMBL" id="STX09330.1"/>
    </source>
</evidence>
<reference evidence="6 8" key="2">
    <citation type="submission" date="2019-03" db="EMBL/GenBank/DDBJ databases">
        <title>Genomic Encyclopedia of Type Strains, Phase IV (KMG-IV): sequencing the most valuable type-strain genomes for metagenomic binning, comparative biology and taxonomic classification.</title>
        <authorList>
            <person name="Goeker M."/>
        </authorList>
    </citation>
    <scope>NUCLEOTIDE SEQUENCE [LARGE SCALE GENOMIC DNA]</scope>
    <source>
        <strain evidence="6 8">DSM 20580</strain>
    </source>
</reference>
<evidence type="ECO:0000259" key="4">
    <source>
        <dbReference type="PROSITE" id="PS51118"/>
    </source>
</evidence>
<dbReference type="SUPFAM" id="SSF46785">
    <property type="entry name" value="Winged helix' DNA-binding domain"/>
    <property type="match status" value="1"/>
</dbReference>
<dbReference type="InterPro" id="IPR036390">
    <property type="entry name" value="WH_DNA-bd_sf"/>
</dbReference>
<evidence type="ECO:0000256" key="1">
    <source>
        <dbReference type="ARBA" id="ARBA00023015"/>
    </source>
</evidence>
<evidence type="ECO:0000256" key="3">
    <source>
        <dbReference type="ARBA" id="ARBA00023163"/>
    </source>
</evidence>
<evidence type="ECO:0000313" key="6">
    <source>
        <dbReference type="EMBL" id="TDR36548.1"/>
    </source>
</evidence>
<dbReference type="GO" id="GO:0003677">
    <property type="term" value="F:DNA binding"/>
    <property type="evidence" value="ECO:0007669"/>
    <property type="project" value="UniProtKB-KW"/>
</dbReference>
<dbReference type="InterPro" id="IPR002577">
    <property type="entry name" value="HTH_HxlR"/>
</dbReference>
<keyword evidence="3" id="KW-0804">Transcription</keyword>
<evidence type="ECO:0000256" key="2">
    <source>
        <dbReference type="ARBA" id="ARBA00023125"/>
    </source>
</evidence>
<proteinExistence type="predicted"/>
<sequence>MVQTPEQTHICQNYHQAVEFIGKKWIGAILYSLIDGPLRYNEIHAKITGISDRLLTQRLNELVEYKMIEKIYIDDSIKKTEYKLTKNGLAFKEVICSIQKWVALCNESKESE</sequence>
<dbReference type="InterPro" id="IPR036388">
    <property type="entry name" value="WH-like_DNA-bd_sf"/>
</dbReference>
<keyword evidence="2" id="KW-0238">DNA-binding</keyword>
<protein>
    <submittedName>
        <fullName evidence="6">HxlR family transcriptional regulator</fullName>
    </submittedName>
    <submittedName>
        <fullName evidence="5">Uncharacterized HTH-type transcriptional regulator yybR</fullName>
    </submittedName>
</protein>
<dbReference type="EMBL" id="SNZG01000024">
    <property type="protein sequence ID" value="TDR36548.1"/>
    <property type="molecule type" value="Genomic_DNA"/>
</dbReference>
<dbReference type="Proteomes" id="UP000294641">
    <property type="component" value="Unassembled WGS sequence"/>
</dbReference>
<dbReference type="Proteomes" id="UP000254330">
    <property type="component" value="Unassembled WGS sequence"/>
</dbReference>
<dbReference type="EMBL" id="UGNP01000001">
    <property type="protein sequence ID" value="STX09330.1"/>
    <property type="molecule type" value="Genomic_DNA"/>
</dbReference>
<dbReference type="Gene3D" id="1.10.10.10">
    <property type="entry name" value="Winged helix-like DNA-binding domain superfamily/Winged helix DNA-binding domain"/>
    <property type="match status" value="1"/>
</dbReference>
<evidence type="ECO:0000313" key="8">
    <source>
        <dbReference type="Proteomes" id="UP000294641"/>
    </source>
</evidence>
<organism evidence="5 7">
    <name type="scientific">Kurthia zopfii</name>
    <dbReference type="NCBI Taxonomy" id="1650"/>
    <lineage>
        <taxon>Bacteria</taxon>
        <taxon>Bacillati</taxon>
        <taxon>Bacillota</taxon>
        <taxon>Bacilli</taxon>
        <taxon>Bacillales</taxon>
        <taxon>Caryophanaceae</taxon>
        <taxon>Kurthia</taxon>
    </lineage>
</organism>
<keyword evidence="1" id="KW-0805">Transcription regulation</keyword>
<feature type="domain" description="HTH hxlR-type" evidence="4">
    <location>
        <begin position="11"/>
        <end position="110"/>
    </location>
</feature>
<dbReference type="Pfam" id="PF01638">
    <property type="entry name" value="HxlR"/>
    <property type="match status" value="1"/>
</dbReference>
<comment type="caution">
    <text evidence="5">The sequence shown here is derived from an EMBL/GenBank/DDBJ whole genome shotgun (WGS) entry which is preliminary data.</text>
</comment>
<name>A0A2U3ABI5_9BACL</name>
<dbReference type="PROSITE" id="PS51118">
    <property type="entry name" value="HTH_HXLR"/>
    <property type="match status" value="1"/>
</dbReference>
<dbReference type="AlphaFoldDB" id="A0A2U3ABI5"/>
<dbReference type="PANTHER" id="PTHR33204:SF37">
    <property type="entry name" value="HTH-TYPE TRANSCRIPTIONAL REGULATOR YODB"/>
    <property type="match status" value="1"/>
</dbReference>
<dbReference type="PANTHER" id="PTHR33204">
    <property type="entry name" value="TRANSCRIPTIONAL REGULATOR, MARR FAMILY"/>
    <property type="match status" value="1"/>
</dbReference>
<gene>
    <name evidence="5" type="primary">yybR_1</name>
    <name evidence="6" type="ORF">DFR61_12411</name>
    <name evidence="5" type="ORF">NCTC10597_01002</name>
</gene>
<accession>A0A2U3ABI5</accession>
<reference evidence="5 7" key="1">
    <citation type="submission" date="2018-06" db="EMBL/GenBank/DDBJ databases">
        <authorList>
            <consortium name="Pathogen Informatics"/>
            <person name="Doyle S."/>
        </authorList>
    </citation>
    <scope>NUCLEOTIDE SEQUENCE [LARGE SCALE GENOMIC DNA]</scope>
    <source>
        <strain evidence="5 7">NCTC10597</strain>
    </source>
</reference>
<evidence type="ECO:0000313" key="7">
    <source>
        <dbReference type="Proteomes" id="UP000254330"/>
    </source>
</evidence>